<name>A0A7C8NES3_ORBOL</name>
<dbReference type="PROSITE" id="PS50181">
    <property type="entry name" value="FBOX"/>
    <property type="match status" value="1"/>
</dbReference>
<dbReference type="Pfam" id="PF12937">
    <property type="entry name" value="F-box-like"/>
    <property type="match status" value="1"/>
</dbReference>
<dbReference type="InterPro" id="IPR001810">
    <property type="entry name" value="F-box_dom"/>
</dbReference>
<organism evidence="2 3">
    <name type="scientific">Orbilia oligospora</name>
    <name type="common">Nematode-trapping fungus</name>
    <name type="synonym">Arthrobotrys oligospora</name>
    <dbReference type="NCBI Taxonomy" id="2813651"/>
    <lineage>
        <taxon>Eukaryota</taxon>
        <taxon>Fungi</taxon>
        <taxon>Dikarya</taxon>
        <taxon>Ascomycota</taxon>
        <taxon>Pezizomycotina</taxon>
        <taxon>Orbiliomycetes</taxon>
        <taxon>Orbiliales</taxon>
        <taxon>Orbiliaceae</taxon>
        <taxon>Orbilia</taxon>
    </lineage>
</organism>
<reference evidence="2 3" key="1">
    <citation type="submission" date="2019-06" db="EMBL/GenBank/DDBJ databases">
        <authorList>
            <person name="Palmer J.M."/>
        </authorList>
    </citation>
    <scope>NUCLEOTIDE SEQUENCE [LARGE SCALE GENOMIC DNA]</scope>
    <source>
        <strain evidence="2 3">TWF102</strain>
    </source>
</reference>
<proteinExistence type="predicted"/>
<dbReference type="SUPFAM" id="SSF81383">
    <property type="entry name" value="F-box domain"/>
    <property type="match status" value="1"/>
</dbReference>
<dbReference type="Gene3D" id="1.20.1280.50">
    <property type="match status" value="1"/>
</dbReference>
<comment type="caution">
    <text evidence="2">The sequence shown here is derived from an EMBL/GenBank/DDBJ whole genome shotgun (WGS) entry which is preliminary data.</text>
</comment>
<sequence length="618" mass="71140">MASLKTLTTTPEILDHIFQYLPKPDILRTALTCKTLLPTSLNSLWKTLKPSRDNRYPRPDLKAERIFYDIMTKYWPRSPGIQYTKKIDIGHCLNWNSPAAHTLLELLEDGKLRPSIIELELYGSGAEKLLQRFKKYSESRSLVDFSIRLHATAPFAKLVDLHKVTYLELCYNPPSFGPGFEFQLRSKSLVNTAIVGCAEILRQTPNLTDFKWENGNATMGDDVIELNTIFDKLKILQDVFESFKRLRVLTISGYFFHPSFFLVPPRNVKKLVVTGTLSSTWWRKLAACPLVGLETLELYICDASGSLYADIFPFLADELPTESLRLEDVAVVSLKNFVCDRNRKPLDMYQSFVRRNPMIDLCTKRWALNEKAVKILQEGLELVLRELRKCKIAAINTYIKRFKEGHPPPDEKEFMADFSKLVITNIAGNLPEQLSRLEIRGMNIGDRCREQLQEYLEESINETAGAYAQFEEGKLGITEKKFMEDCIKKLADRVKESEDYVFKAERFVAIPIERFIKRMRLLQHGIIRNMLLKKMEAGDELRMGTVLDIWLQAVNDFEKYDEPEIYATGYNISMSESKDVFMSDPLFCLVNRFFTPPSLVIFSNSVIVSSQAQSPFLK</sequence>
<dbReference type="AlphaFoldDB" id="A0A7C8NES3"/>
<evidence type="ECO:0000313" key="3">
    <source>
        <dbReference type="Proteomes" id="UP000475325"/>
    </source>
</evidence>
<accession>A0A7C8NES3</accession>
<dbReference type="Proteomes" id="UP000475325">
    <property type="component" value="Unassembled WGS sequence"/>
</dbReference>
<dbReference type="EMBL" id="WIQW01000002">
    <property type="protein sequence ID" value="KAF3112727.1"/>
    <property type="molecule type" value="Genomic_DNA"/>
</dbReference>
<dbReference type="CDD" id="cd09917">
    <property type="entry name" value="F-box_SF"/>
    <property type="match status" value="1"/>
</dbReference>
<evidence type="ECO:0000313" key="2">
    <source>
        <dbReference type="EMBL" id="KAF3112727.1"/>
    </source>
</evidence>
<gene>
    <name evidence="2" type="ORF">TWF102_004123</name>
</gene>
<evidence type="ECO:0000259" key="1">
    <source>
        <dbReference type="PROSITE" id="PS50181"/>
    </source>
</evidence>
<feature type="domain" description="F-box" evidence="1">
    <location>
        <begin position="3"/>
        <end position="48"/>
    </location>
</feature>
<dbReference type="InterPro" id="IPR036047">
    <property type="entry name" value="F-box-like_dom_sf"/>
</dbReference>
<protein>
    <recommendedName>
        <fullName evidence="1">F-box domain-containing protein</fullName>
    </recommendedName>
</protein>
<dbReference type="SUPFAM" id="SSF52047">
    <property type="entry name" value="RNI-like"/>
    <property type="match status" value="1"/>
</dbReference>